<name>A0A9D7SZP0_9BACT</name>
<evidence type="ECO:0008006" key="4">
    <source>
        <dbReference type="Google" id="ProtNLM"/>
    </source>
</evidence>
<accession>A0A9D7SZP0</accession>
<proteinExistence type="predicted"/>
<evidence type="ECO:0000313" key="2">
    <source>
        <dbReference type="EMBL" id="MBK9985146.1"/>
    </source>
</evidence>
<dbReference type="AlphaFoldDB" id="A0A9D7SZP0"/>
<evidence type="ECO:0000256" key="1">
    <source>
        <dbReference type="SAM" id="SignalP"/>
    </source>
</evidence>
<evidence type="ECO:0000313" key="3">
    <source>
        <dbReference type="Proteomes" id="UP000808337"/>
    </source>
</evidence>
<comment type="caution">
    <text evidence="2">The sequence shown here is derived from an EMBL/GenBank/DDBJ whole genome shotgun (WGS) entry which is preliminary data.</text>
</comment>
<keyword evidence="1" id="KW-0732">Signal</keyword>
<feature type="signal peptide" evidence="1">
    <location>
        <begin position="1"/>
        <end position="23"/>
    </location>
</feature>
<dbReference type="EMBL" id="JADKGY010000033">
    <property type="protein sequence ID" value="MBK9985146.1"/>
    <property type="molecule type" value="Genomic_DNA"/>
</dbReference>
<sequence length="105" mass="11860">MNLFCFTYALYILVLSMWPCGDACDHSFIPQPLVSEPQSSHNDHHEDEACSPFCLCPCCGTVCNQSHQPIESITISWTSALNQPHDQTSLLQDIYFSIWQPPKIS</sequence>
<gene>
    <name evidence="2" type="ORF">IPP15_22775</name>
</gene>
<reference evidence="2 3" key="1">
    <citation type="submission" date="2020-10" db="EMBL/GenBank/DDBJ databases">
        <title>Connecting structure to function with the recovery of over 1000 high-quality activated sludge metagenome-assembled genomes encoding full-length rRNA genes using long-read sequencing.</title>
        <authorList>
            <person name="Singleton C.M."/>
            <person name="Petriglieri F."/>
            <person name="Kristensen J.M."/>
            <person name="Kirkegaard R.H."/>
            <person name="Michaelsen T.Y."/>
            <person name="Andersen M.H."/>
            <person name="Karst S.M."/>
            <person name="Dueholm M.S."/>
            <person name="Nielsen P.H."/>
            <person name="Albertsen M."/>
        </authorList>
    </citation>
    <scope>NUCLEOTIDE SEQUENCE [LARGE SCALE GENOMIC DNA]</scope>
    <source>
        <strain evidence="2">Ribe_18-Q3-R11-54_MAXAC.273</strain>
    </source>
</reference>
<dbReference type="Proteomes" id="UP000808337">
    <property type="component" value="Unassembled WGS sequence"/>
</dbReference>
<protein>
    <recommendedName>
        <fullName evidence="4">Secreted protein</fullName>
    </recommendedName>
</protein>
<organism evidence="2 3">
    <name type="scientific">Candidatus Opimibacter skivensis</name>
    <dbReference type="NCBI Taxonomy" id="2982028"/>
    <lineage>
        <taxon>Bacteria</taxon>
        <taxon>Pseudomonadati</taxon>
        <taxon>Bacteroidota</taxon>
        <taxon>Saprospiria</taxon>
        <taxon>Saprospirales</taxon>
        <taxon>Saprospiraceae</taxon>
        <taxon>Candidatus Opimibacter</taxon>
    </lineage>
</organism>
<feature type="chain" id="PRO_5039358339" description="Secreted protein" evidence="1">
    <location>
        <begin position="24"/>
        <end position="105"/>
    </location>
</feature>